<sequence>MHTNDYNTLIQNPWFMKCTLTPLNQIQF</sequence>
<reference evidence="1" key="1">
    <citation type="submission" date="2014-05" db="EMBL/GenBank/DDBJ databases">
        <authorList>
            <person name="Chronopoulou M."/>
        </authorList>
    </citation>
    <scope>NUCLEOTIDE SEQUENCE</scope>
    <source>
        <tissue evidence="1">Whole organism</tissue>
    </source>
</reference>
<dbReference type="AlphaFoldDB" id="A0A0K2T1F1"/>
<name>A0A0K2T1F1_LEPSM</name>
<organism evidence="1">
    <name type="scientific">Lepeophtheirus salmonis</name>
    <name type="common">Salmon louse</name>
    <name type="synonym">Caligus salmonis</name>
    <dbReference type="NCBI Taxonomy" id="72036"/>
    <lineage>
        <taxon>Eukaryota</taxon>
        <taxon>Metazoa</taxon>
        <taxon>Ecdysozoa</taxon>
        <taxon>Arthropoda</taxon>
        <taxon>Crustacea</taxon>
        <taxon>Multicrustacea</taxon>
        <taxon>Hexanauplia</taxon>
        <taxon>Copepoda</taxon>
        <taxon>Siphonostomatoida</taxon>
        <taxon>Caligidae</taxon>
        <taxon>Lepeophtheirus</taxon>
    </lineage>
</organism>
<evidence type="ECO:0000313" key="1">
    <source>
        <dbReference type="EMBL" id="CDW19854.1"/>
    </source>
</evidence>
<dbReference type="EMBL" id="HACA01002493">
    <property type="protein sequence ID" value="CDW19854.1"/>
    <property type="molecule type" value="Transcribed_RNA"/>
</dbReference>
<proteinExistence type="predicted"/>
<accession>A0A0K2T1F1</accession>
<protein>
    <submittedName>
        <fullName evidence="1">Uncharacterized protein</fullName>
    </submittedName>
</protein>